<feature type="transmembrane region" description="Helical" evidence="8">
    <location>
        <begin position="65"/>
        <end position="85"/>
    </location>
</feature>
<dbReference type="RefSeq" id="WP_183658952.1">
    <property type="nucleotide sequence ID" value="NZ_JACHWU010000008.1"/>
</dbReference>
<sequence length="246" mass="27195">MPRRRRHGNRIAPSLMIWLVVVWMLLWGTFDVATAVYGLLVALIVLVVFPLPSHRWNIFHRPWRLVILAGYVIVDLVGSAVRFFVDTLRESGRVSAAIMAVPVLSDVDHVIASAANVVSLAPGTFVLQIDRSRGIWYVYTTGVRTAEDAHKAYDNVVDMQHVVVWAFGDEQEAPAARSRAEEAKRERDRSPVCRPQQPSPVAAVAASEAEFRNAESRNGESDGGGEAGADGPDDVAEVDENRREDR</sequence>
<dbReference type="GO" id="GO:0005886">
    <property type="term" value="C:plasma membrane"/>
    <property type="evidence" value="ECO:0007669"/>
    <property type="project" value="UniProtKB-SubCell"/>
</dbReference>
<organism evidence="9 10">
    <name type="scientific">Prauserella isguenensis</name>
    <dbReference type="NCBI Taxonomy" id="1470180"/>
    <lineage>
        <taxon>Bacteria</taxon>
        <taxon>Bacillati</taxon>
        <taxon>Actinomycetota</taxon>
        <taxon>Actinomycetes</taxon>
        <taxon>Pseudonocardiales</taxon>
        <taxon>Pseudonocardiaceae</taxon>
        <taxon>Prauserella</taxon>
    </lineage>
</organism>
<evidence type="ECO:0000256" key="6">
    <source>
        <dbReference type="ARBA" id="ARBA00023136"/>
    </source>
</evidence>
<feature type="region of interest" description="Disordered" evidence="7">
    <location>
        <begin position="175"/>
        <end position="246"/>
    </location>
</feature>
<evidence type="ECO:0000256" key="7">
    <source>
        <dbReference type="SAM" id="MobiDB-lite"/>
    </source>
</evidence>
<feature type="compositionally biased region" description="Basic and acidic residues" evidence="7">
    <location>
        <begin position="178"/>
        <end position="191"/>
    </location>
</feature>
<protein>
    <submittedName>
        <fullName evidence="9">Multicomponent Na+:H+ antiporter subunit E</fullName>
    </submittedName>
</protein>
<comment type="caution">
    <text evidence="9">The sequence shown here is derived from an EMBL/GenBank/DDBJ whole genome shotgun (WGS) entry which is preliminary data.</text>
</comment>
<feature type="transmembrane region" description="Helical" evidence="8">
    <location>
        <begin position="12"/>
        <end position="30"/>
    </location>
</feature>
<dbReference type="InterPro" id="IPR002758">
    <property type="entry name" value="Cation_antiport_E"/>
</dbReference>
<keyword evidence="10" id="KW-1185">Reference proteome</keyword>
<gene>
    <name evidence="9" type="ORF">FHS23_004346</name>
</gene>
<name>A0A839S7D8_9PSEU</name>
<evidence type="ECO:0000313" key="9">
    <source>
        <dbReference type="EMBL" id="MBB3053302.1"/>
    </source>
</evidence>
<reference evidence="9 10" key="1">
    <citation type="submission" date="2020-08" db="EMBL/GenBank/DDBJ databases">
        <title>Genomic Encyclopedia of Type Strains, Phase III (KMG-III): the genomes of soil and plant-associated and newly described type strains.</title>
        <authorList>
            <person name="Whitman W."/>
        </authorList>
    </citation>
    <scope>NUCLEOTIDE SEQUENCE [LARGE SCALE GENOMIC DNA]</scope>
    <source>
        <strain evidence="9 10">CECT 8577</strain>
    </source>
</reference>
<evidence type="ECO:0000256" key="4">
    <source>
        <dbReference type="ARBA" id="ARBA00022692"/>
    </source>
</evidence>
<dbReference type="Proteomes" id="UP000550714">
    <property type="component" value="Unassembled WGS sequence"/>
</dbReference>
<dbReference type="EMBL" id="JACHWU010000008">
    <property type="protein sequence ID" value="MBB3053302.1"/>
    <property type="molecule type" value="Genomic_DNA"/>
</dbReference>
<feature type="compositionally biased region" description="Basic and acidic residues" evidence="7">
    <location>
        <begin position="209"/>
        <end position="220"/>
    </location>
</feature>
<feature type="compositionally biased region" description="Low complexity" evidence="7">
    <location>
        <begin position="199"/>
        <end position="208"/>
    </location>
</feature>
<proteinExistence type="inferred from homology"/>
<evidence type="ECO:0000313" key="10">
    <source>
        <dbReference type="Proteomes" id="UP000550714"/>
    </source>
</evidence>
<keyword evidence="6 8" id="KW-0472">Membrane</keyword>
<dbReference type="AlphaFoldDB" id="A0A839S7D8"/>
<feature type="transmembrane region" description="Helical" evidence="8">
    <location>
        <begin position="36"/>
        <end position="53"/>
    </location>
</feature>
<evidence type="ECO:0000256" key="8">
    <source>
        <dbReference type="SAM" id="Phobius"/>
    </source>
</evidence>
<keyword evidence="4 8" id="KW-0812">Transmembrane</keyword>
<dbReference type="GO" id="GO:0008324">
    <property type="term" value="F:monoatomic cation transmembrane transporter activity"/>
    <property type="evidence" value="ECO:0007669"/>
    <property type="project" value="InterPro"/>
</dbReference>
<comment type="similarity">
    <text evidence="2">Belongs to the CPA3 antiporters (TC 2.A.63) subunit E family.</text>
</comment>
<evidence type="ECO:0000256" key="1">
    <source>
        <dbReference type="ARBA" id="ARBA00004651"/>
    </source>
</evidence>
<dbReference type="PANTHER" id="PTHR34584:SF1">
    <property type="entry name" value="NA(+)_H(+) ANTIPORTER SUBUNIT E1"/>
    <property type="match status" value="1"/>
</dbReference>
<evidence type="ECO:0000256" key="2">
    <source>
        <dbReference type="ARBA" id="ARBA00006228"/>
    </source>
</evidence>
<evidence type="ECO:0000256" key="5">
    <source>
        <dbReference type="ARBA" id="ARBA00022989"/>
    </source>
</evidence>
<evidence type="ECO:0000256" key="3">
    <source>
        <dbReference type="ARBA" id="ARBA00022475"/>
    </source>
</evidence>
<dbReference type="Pfam" id="PF01899">
    <property type="entry name" value="MNHE"/>
    <property type="match status" value="1"/>
</dbReference>
<accession>A0A839S7D8</accession>
<dbReference type="PANTHER" id="PTHR34584">
    <property type="entry name" value="NA(+)/H(+) ANTIPORTER SUBUNIT E1"/>
    <property type="match status" value="1"/>
</dbReference>
<keyword evidence="3" id="KW-1003">Cell membrane</keyword>
<comment type="subcellular location">
    <subcellularLocation>
        <location evidence="1">Cell membrane</location>
        <topology evidence="1">Multi-pass membrane protein</topology>
    </subcellularLocation>
</comment>
<keyword evidence="5 8" id="KW-1133">Transmembrane helix</keyword>